<dbReference type="PROSITE" id="PS51257">
    <property type="entry name" value="PROKAR_LIPOPROTEIN"/>
    <property type="match status" value="1"/>
</dbReference>
<dbReference type="HOGENOM" id="CLU_2600495_0_0_10"/>
<dbReference type="AlphaFoldDB" id="A0A077EM51"/>
<dbReference type="InterPro" id="IPR058074">
    <property type="entry name" value="Bacteriocin-like"/>
</dbReference>
<dbReference type="eggNOG" id="ENOG5030UW0">
    <property type="taxonomic scope" value="Bacteria"/>
</dbReference>
<evidence type="ECO:0000313" key="1">
    <source>
        <dbReference type="EMBL" id="AIL47314.1"/>
    </source>
</evidence>
<dbReference type="STRING" id="1338011.BD94_3539"/>
<dbReference type="NCBIfam" id="NF047798">
    <property type="entry name" value="leader_Chryseo"/>
    <property type="match status" value="1"/>
</dbReference>
<dbReference type="EMBL" id="CP007547">
    <property type="protein sequence ID" value="AIL47314.1"/>
    <property type="molecule type" value="Genomic_DNA"/>
</dbReference>
<protein>
    <submittedName>
        <fullName evidence="1">Uncharacterized protein</fullName>
    </submittedName>
</protein>
<sequence>MKNLKKLSRTNLKEIHGGAIIGGGGSGIGGCEAHWVPGDQQPEPGMPYDCGCRGLKWCPGMGACVHTNQIPRSQCETGL</sequence>
<reference evidence="1" key="2">
    <citation type="journal article" date="2015" name="Genome Biol. Evol.">
        <title>Complete Genome Sequence and Transcriptomic Analysis of the Novel Pathogen Elizabethkingia anophelis in Response to Oxidative Stress.</title>
        <authorList>
            <person name="Li Y."/>
            <person name="Liu Y."/>
            <person name="Chew S.C."/>
            <person name="Tay M."/>
            <person name="Salido M.M."/>
            <person name="Teo J."/>
            <person name="Lauro F.M."/>
            <person name="Givskov M."/>
            <person name="Yang L."/>
        </authorList>
    </citation>
    <scope>NUCLEOTIDE SEQUENCE</scope>
    <source>
        <strain evidence="1">NUHP1</strain>
    </source>
</reference>
<organism evidence="1 2">
    <name type="scientific">Elizabethkingia anophelis NUHP1</name>
    <dbReference type="NCBI Taxonomy" id="1338011"/>
    <lineage>
        <taxon>Bacteria</taxon>
        <taxon>Pseudomonadati</taxon>
        <taxon>Bacteroidota</taxon>
        <taxon>Flavobacteriia</taxon>
        <taxon>Flavobacteriales</taxon>
        <taxon>Weeksellaceae</taxon>
        <taxon>Elizabethkingia</taxon>
    </lineage>
</organism>
<dbReference type="KEGG" id="eao:BD94_3539"/>
<accession>A0A077EM51</accession>
<reference evidence="1" key="1">
    <citation type="journal article" date="2013" name="Lancet">
        <title>First case of E anophelis outbreak in an intensive-care unit.</title>
        <authorList>
            <person name="Teo J."/>
            <person name="Tan S.Y."/>
            <person name="Tay M."/>
            <person name="Ding Y."/>
            <person name="Kjelleberg S."/>
            <person name="Givskov M."/>
            <person name="Lin R.T."/>
            <person name="Yang L."/>
        </authorList>
    </citation>
    <scope>NUCLEOTIDE SEQUENCE [LARGE SCALE GENOMIC DNA]</scope>
    <source>
        <strain evidence="1">NUHP1</strain>
    </source>
</reference>
<dbReference type="RefSeq" id="WP_009091249.1">
    <property type="nucleotide sequence ID" value="NZ_CP007547.1"/>
</dbReference>
<name>A0A077EM51_9FLAO</name>
<dbReference type="GeneID" id="56684607"/>
<evidence type="ECO:0000313" key="2">
    <source>
        <dbReference type="Proteomes" id="UP000028933"/>
    </source>
</evidence>
<dbReference type="Proteomes" id="UP000028933">
    <property type="component" value="Chromosome"/>
</dbReference>
<proteinExistence type="predicted"/>
<gene>
    <name evidence="1" type="ORF">BD94_3539</name>
</gene>